<dbReference type="RefSeq" id="WP_147343174.1">
    <property type="nucleotide sequence ID" value="NZ_CAXSNX010000002.1"/>
</dbReference>
<protein>
    <submittedName>
        <fullName evidence="1">Uncharacterized protein</fullName>
    </submittedName>
</protein>
<comment type="caution">
    <text evidence="1">The sequence shown here is derived from an EMBL/GenBank/DDBJ whole genome shotgun (WGS) entry which is preliminary data.</text>
</comment>
<name>A0A412Q994_PHOVU</name>
<dbReference type="EMBL" id="QRXI01000040">
    <property type="protein sequence ID" value="RGT87025.1"/>
    <property type="molecule type" value="Genomic_DNA"/>
</dbReference>
<dbReference type="Proteomes" id="UP000283833">
    <property type="component" value="Unassembled WGS sequence"/>
</dbReference>
<dbReference type="AlphaFoldDB" id="A0A412Q994"/>
<sequence length="137" mass="15304">MDRGKEIELAANSIIDDLNGLEGFDRTDMINMFGSGITWAEEHPITDSNGCKFCKGESVTEWGCLGRSRKGRLKYGYKEIVEPVDFGNTCSLTITGTTLNVDYNAYSTDSSFYDEIAINFCPMCGRKLNEVENNENK</sequence>
<evidence type="ECO:0000313" key="1">
    <source>
        <dbReference type="EMBL" id="RGT87025.1"/>
    </source>
</evidence>
<evidence type="ECO:0000313" key="2">
    <source>
        <dbReference type="Proteomes" id="UP000283833"/>
    </source>
</evidence>
<accession>A0A412Q994</accession>
<organism evidence="1 2">
    <name type="scientific">Phocaeicola vulgatus</name>
    <name type="common">Bacteroides vulgatus</name>
    <dbReference type="NCBI Taxonomy" id="821"/>
    <lineage>
        <taxon>Bacteria</taxon>
        <taxon>Pseudomonadati</taxon>
        <taxon>Bacteroidota</taxon>
        <taxon>Bacteroidia</taxon>
        <taxon>Bacteroidales</taxon>
        <taxon>Bacteroidaceae</taxon>
        <taxon>Phocaeicola</taxon>
    </lineage>
</organism>
<reference evidence="1 2" key="1">
    <citation type="submission" date="2018-08" db="EMBL/GenBank/DDBJ databases">
        <title>A genome reference for cultivated species of the human gut microbiota.</title>
        <authorList>
            <person name="Zou Y."/>
            <person name="Xue W."/>
            <person name="Luo G."/>
        </authorList>
    </citation>
    <scope>NUCLEOTIDE SEQUENCE [LARGE SCALE GENOMIC DNA]</scope>
    <source>
        <strain evidence="1 2">AF18-14</strain>
    </source>
</reference>
<proteinExistence type="predicted"/>
<gene>
    <name evidence="1" type="ORF">DWX04_20310</name>
</gene>